<reference evidence="6 7" key="1">
    <citation type="submission" date="2023-03" db="EMBL/GenBank/DDBJ databases">
        <title>Description of Hydrogenimonas sp. ISO32.</title>
        <authorList>
            <person name="Mino S."/>
            <person name="Fukazawa S."/>
            <person name="Sawabe T."/>
        </authorList>
    </citation>
    <scope>NUCLEOTIDE SEQUENCE [LARGE SCALE GENOMIC DNA]</scope>
    <source>
        <strain evidence="6 7">ISO32</strain>
    </source>
</reference>
<evidence type="ECO:0000256" key="1">
    <source>
        <dbReference type="ARBA" id="ARBA00004141"/>
    </source>
</evidence>
<gene>
    <name evidence="5 6" type="primary">tatC</name>
    <name evidence="6" type="ORF">HCR_05700</name>
</gene>
<dbReference type="HAMAP" id="MF_00902">
    <property type="entry name" value="TatC"/>
    <property type="match status" value="1"/>
</dbReference>
<feature type="transmembrane region" description="Helical" evidence="5">
    <location>
        <begin position="103"/>
        <end position="125"/>
    </location>
</feature>
<evidence type="ECO:0000313" key="7">
    <source>
        <dbReference type="Proteomes" id="UP001321445"/>
    </source>
</evidence>
<comment type="function">
    <text evidence="5">Part of the twin-arginine translocation (Tat) system that transports large folded proteins containing a characteristic twin-arginine motif in their signal peptide across membranes.</text>
</comment>
<organism evidence="6 7">
    <name type="scientific">Hydrogenimonas cancrithermarum</name>
    <dbReference type="NCBI Taxonomy" id="2993563"/>
    <lineage>
        <taxon>Bacteria</taxon>
        <taxon>Pseudomonadati</taxon>
        <taxon>Campylobacterota</taxon>
        <taxon>Epsilonproteobacteria</taxon>
        <taxon>Campylobacterales</taxon>
        <taxon>Hydrogenimonadaceae</taxon>
        <taxon>Hydrogenimonas</taxon>
    </lineage>
</organism>
<keyword evidence="5" id="KW-0813">Transport</keyword>
<dbReference type="PRINTS" id="PR01840">
    <property type="entry name" value="TATCFAMILY"/>
</dbReference>
<dbReference type="PANTHER" id="PTHR30371:SF0">
    <property type="entry name" value="SEC-INDEPENDENT PROTEIN TRANSLOCASE PROTEIN TATC, CHLOROPLASTIC-RELATED"/>
    <property type="match status" value="1"/>
</dbReference>
<keyword evidence="5" id="KW-1003">Cell membrane</keyword>
<comment type="subunit">
    <text evidence="5">Forms a complex with TatA.</text>
</comment>
<protein>
    <recommendedName>
        <fullName evidence="5">Sec-independent protein translocase protein TatC</fullName>
    </recommendedName>
</protein>
<evidence type="ECO:0000256" key="3">
    <source>
        <dbReference type="ARBA" id="ARBA00022989"/>
    </source>
</evidence>
<comment type="subcellular location">
    <subcellularLocation>
        <location evidence="5">Cell membrane</location>
        <topology evidence="5">Multi-pass membrane protein</topology>
    </subcellularLocation>
    <subcellularLocation>
        <location evidence="1">Membrane</location>
        <topology evidence="1">Multi-pass membrane protein</topology>
    </subcellularLocation>
</comment>
<dbReference type="Pfam" id="PF00902">
    <property type="entry name" value="TatC"/>
    <property type="match status" value="1"/>
</dbReference>
<feature type="transmembrane region" description="Helical" evidence="5">
    <location>
        <begin position="70"/>
        <end position="91"/>
    </location>
</feature>
<evidence type="ECO:0000256" key="5">
    <source>
        <dbReference type="HAMAP-Rule" id="MF_00902"/>
    </source>
</evidence>
<evidence type="ECO:0000256" key="4">
    <source>
        <dbReference type="ARBA" id="ARBA00023136"/>
    </source>
</evidence>
<feature type="transmembrane region" description="Helical" evidence="5">
    <location>
        <begin position="153"/>
        <end position="176"/>
    </location>
</feature>
<keyword evidence="4 5" id="KW-0472">Membrane</keyword>
<dbReference type="EMBL" id="AP027370">
    <property type="protein sequence ID" value="BDY12258.1"/>
    <property type="molecule type" value="Genomic_DNA"/>
</dbReference>
<dbReference type="Proteomes" id="UP001321445">
    <property type="component" value="Chromosome"/>
</dbReference>
<accession>A0ABM8FKP8</accession>
<feature type="transmembrane region" description="Helical" evidence="5">
    <location>
        <begin position="212"/>
        <end position="232"/>
    </location>
</feature>
<keyword evidence="5" id="KW-0811">Translocation</keyword>
<evidence type="ECO:0000256" key="2">
    <source>
        <dbReference type="ARBA" id="ARBA00022692"/>
    </source>
</evidence>
<keyword evidence="3 5" id="KW-1133">Transmembrane helix</keyword>
<keyword evidence="2 5" id="KW-0812">Transmembrane</keyword>
<feature type="transmembrane region" description="Helical" evidence="5">
    <location>
        <begin position="16"/>
        <end position="34"/>
    </location>
</feature>
<sequence>MFDELKPHIAELRKRLAYSIGALIVCFFIAFYFYEPILEWMTKPLKQVLPETSMMIATGVPEVFFTAVKVSLFTGFLMALPFILYQFWLFIAPGLYEHEKKYIWPFVFFASGMFFMGAAFAYYVVVPYGFAFLVNFAEQIVTVAPKINEYVGFFTKIMIGFGIAFELPVLTFFLALLGLVDDQTLKSFFKYAIILIFVLAALLTPPDVVTQLLMAIPLIILYGVSILIARIVNPYRPPEEEDEEIA</sequence>
<dbReference type="NCBIfam" id="TIGR00945">
    <property type="entry name" value="tatC"/>
    <property type="match status" value="1"/>
</dbReference>
<feature type="transmembrane region" description="Helical" evidence="5">
    <location>
        <begin position="188"/>
        <end position="206"/>
    </location>
</feature>
<evidence type="ECO:0000313" key="6">
    <source>
        <dbReference type="EMBL" id="BDY12258.1"/>
    </source>
</evidence>
<dbReference type="RefSeq" id="WP_286337459.1">
    <property type="nucleotide sequence ID" value="NZ_AP027370.1"/>
</dbReference>
<keyword evidence="5" id="KW-0653">Protein transport</keyword>
<dbReference type="PANTHER" id="PTHR30371">
    <property type="entry name" value="SEC-INDEPENDENT PROTEIN TRANSLOCASE PROTEIN TATC"/>
    <property type="match status" value="1"/>
</dbReference>
<proteinExistence type="inferred from homology"/>
<comment type="similarity">
    <text evidence="5">Belongs to the TatC family.</text>
</comment>
<dbReference type="InterPro" id="IPR019820">
    <property type="entry name" value="Sec-indep_translocase_CS"/>
</dbReference>
<keyword evidence="7" id="KW-1185">Reference proteome</keyword>
<dbReference type="InterPro" id="IPR002033">
    <property type="entry name" value="TatC"/>
</dbReference>
<dbReference type="PROSITE" id="PS01218">
    <property type="entry name" value="TATC"/>
    <property type="match status" value="1"/>
</dbReference>
<name>A0ABM8FKP8_9BACT</name>